<dbReference type="Proteomes" id="UP001500804">
    <property type="component" value="Unassembled WGS sequence"/>
</dbReference>
<name>A0ABP9NDG2_9PSEU</name>
<dbReference type="SUPFAM" id="SSF52540">
    <property type="entry name" value="P-loop containing nucleoside triphosphate hydrolases"/>
    <property type="match status" value="1"/>
</dbReference>
<dbReference type="Gene3D" id="3.40.50.300">
    <property type="entry name" value="P-loop containing nucleotide triphosphate hydrolases"/>
    <property type="match status" value="1"/>
</dbReference>
<evidence type="ECO:0000259" key="1">
    <source>
        <dbReference type="PROSITE" id="PS50043"/>
    </source>
</evidence>
<dbReference type="Pfam" id="PF25873">
    <property type="entry name" value="WHD_MalT"/>
    <property type="match status" value="1"/>
</dbReference>
<dbReference type="InterPro" id="IPR000792">
    <property type="entry name" value="Tscrpt_reg_LuxR_C"/>
</dbReference>
<dbReference type="Pfam" id="PF00196">
    <property type="entry name" value="GerE"/>
    <property type="match status" value="1"/>
</dbReference>
<protein>
    <submittedName>
        <fullName evidence="2">LuxR C-terminal-related transcriptional regulator</fullName>
    </submittedName>
</protein>
<gene>
    <name evidence="2" type="ORF">GCM10023320_13250</name>
</gene>
<sequence>MVTAASGRAPTGRRPGVPLAKAAVPRLSRRHVSRARLLAALDEAADGQVTLVSAPAGYGKTLLLAEWAALHPELTAWVSLDEDDNNDRRFWSAVLSAFAACAAVPSDNALHAIAVPGRPSRDPEFLAAVVDAVGAVPRPVRLVLDDVHELIAPDPLHGMASFMRNRPPSLHLVLSGRTDPPLSLARMRLAGELHEIRAAGLRFSPAEASAMLAAADVPARPDQVRLLVEETEGWAAGLRLAALSLRETDDPDRFLSGFVGSGRAVSDYLFGEILSRLTPDVRELLGAVSVCDRLSAPLAATLSGRDDAGTVLDSLEHETSLVLSTGEDRRWYRVHPLLRSHLQADLQRQRPDLIRRLHGRAAAWFAATGQPLSAIVHARQSDDRDLVTSVLCRHATSLVADGEHAAVREALEWLGDAHLDGEPWLALVAALVAIESGAIAAADNHLVQATAAWPPEPPPDLVALRGLVRSRRALVAGDPSAAPPAAGEIGAEDAADLGLGPMAMVHRSVGLLAEGRRDEARDIAETALGQARQQHRGYLAALGLITLGSIAAADGDYSRMTTLATAADAELADQAWRATIGAAWSATMRAYGALLRADPVTCLDLTSADTPADASGGQHSDQLVALRAALRGAALLDVGRGDEALTALRDARTAAAGLRGPAEIPATVALFEHRAAELQGRTDLARTVLGWAEAQLGPVGEVLLLRAWRMAGLGRTRAAAEALAGMFDRDVPVVLPWALVEGRVLACGLALRADVRPQARRELDHALALSDSMEVLRPLATGPPDVIDLLTRHLGSFGERESTALRVLETRIALGPDTRPVSLTDRERAVLSMLPTQRSLEEIALDLTVSRSTVKTHVRALYGKLGVNTRRDAVVTARRRGILVPDAPGLSGEPG</sequence>
<keyword evidence="3" id="KW-1185">Reference proteome</keyword>
<dbReference type="SUPFAM" id="SSF46894">
    <property type="entry name" value="C-terminal effector domain of the bipartite response regulators"/>
    <property type="match status" value="1"/>
</dbReference>
<accession>A0ABP9NDG2</accession>
<dbReference type="InterPro" id="IPR036388">
    <property type="entry name" value="WH-like_DNA-bd_sf"/>
</dbReference>
<dbReference type="EMBL" id="BAABJO010000004">
    <property type="protein sequence ID" value="GAA5115065.1"/>
    <property type="molecule type" value="Genomic_DNA"/>
</dbReference>
<evidence type="ECO:0000313" key="3">
    <source>
        <dbReference type="Proteomes" id="UP001500804"/>
    </source>
</evidence>
<dbReference type="InterPro" id="IPR059106">
    <property type="entry name" value="WHD_MalT"/>
</dbReference>
<organism evidence="2 3">
    <name type="scientific">Pseudonocardia adelaidensis</name>
    <dbReference type="NCBI Taxonomy" id="648754"/>
    <lineage>
        <taxon>Bacteria</taxon>
        <taxon>Bacillati</taxon>
        <taxon>Actinomycetota</taxon>
        <taxon>Actinomycetes</taxon>
        <taxon>Pseudonocardiales</taxon>
        <taxon>Pseudonocardiaceae</taxon>
        <taxon>Pseudonocardia</taxon>
    </lineage>
</organism>
<feature type="domain" description="HTH luxR-type" evidence="1">
    <location>
        <begin position="816"/>
        <end position="881"/>
    </location>
</feature>
<dbReference type="Gene3D" id="1.10.10.10">
    <property type="entry name" value="Winged helix-like DNA-binding domain superfamily/Winged helix DNA-binding domain"/>
    <property type="match status" value="1"/>
</dbReference>
<comment type="caution">
    <text evidence="2">The sequence shown here is derived from an EMBL/GenBank/DDBJ whole genome shotgun (WGS) entry which is preliminary data.</text>
</comment>
<dbReference type="CDD" id="cd06170">
    <property type="entry name" value="LuxR_C_like"/>
    <property type="match status" value="1"/>
</dbReference>
<dbReference type="InterPro" id="IPR016032">
    <property type="entry name" value="Sig_transdc_resp-reg_C-effctor"/>
</dbReference>
<proteinExistence type="predicted"/>
<dbReference type="InterPro" id="IPR027417">
    <property type="entry name" value="P-loop_NTPase"/>
</dbReference>
<dbReference type="PROSITE" id="PS50043">
    <property type="entry name" value="HTH_LUXR_2"/>
    <property type="match status" value="1"/>
</dbReference>
<dbReference type="SMART" id="SM00421">
    <property type="entry name" value="HTH_LUXR"/>
    <property type="match status" value="1"/>
</dbReference>
<reference evidence="3" key="1">
    <citation type="journal article" date="2019" name="Int. J. Syst. Evol. Microbiol.">
        <title>The Global Catalogue of Microorganisms (GCM) 10K type strain sequencing project: providing services to taxonomists for standard genome sequencing and annotation.</title>
        <authorList>
            <consortium name="The Broad Institute Genomics Platform"/>
            <consortium name="The Broad Institute Genome Sequencing Center for Infectious Disease"/>
            <person name="Wu L."/>
            <person name="Ma J."/>
        </authorList>
    </citation>
    <scope>NUCLEOTIDE SEQUENCE [LARGE SCALE GENOMIC DNA]</scope>
    <source>
        <strain evidence="3">JCM 18302</strain>
    </source>
</reference>
<evidence type="ECO:0000313" key="2">
    <source>
        <dbReference type="EMBL" id="GAA5115065.1"/>
    </source>
</evidence>